<dbReference type="PANTHER" id="PTHR42850:SF4">
    <property type="entry name" value="ZINC-DEPENDENT ENDOPOLYPHOSPHATASE"/>
    <property type="match status" value="1"/>
</dbReference>
<dbReference type="SUPFAM" id="SSF56300">
    <property type="entry name" value="Metallo-dependent phosphatases"/>
    <property type="match status" value="1"/>
</dbReference>
<evidence type="ECO:0000313" key="2">
    <source>
        <dbReference type="EMBL" id="SHK36044.1"/>
    </source>
</evidence>
<dbReference type="InterPro" id="IPR004843">
    <property type="entry name" value="Calcineurin-like_PHP"/>
</dbReference>
<sequence length="222" mass="25254">MKRTIFIGDVHGCHDEMMKMLDAVRFNPEDDEIYFTGDLIGKGPNALKTVQTVEQNHFKSVLGNWEAHLLKYISVPQELWTDKIKRFFDSLEDPFWIANAVKKWPLWYDTPQALLVHAGLEPGKQRLEDMNPNVLLSIRTWSGSAEEMKSPANPAWFECVTWSKPIVFGHWAAKGLVDIPGFHGLDSGCVYGKKLSAYCIEENRLYQIPAARIYSPIKAGKS</sequence>
<evidence type="ECO:0000313" key="3">
    <source>
        <dbReference type="Proteomes" id="UP000184275"/>
    </source>
</evidence>
<proteinExistence type="predicted"/>
<protein>
    <submittedName>
        <fullName evidence="2">Bis(5'-nucleosyl)-tetraphosphatase (Symmetrical)</fullName>
    </submittedName>
</protein>
<evidence type="ECO:0000259" key="1">
    <source>
        <dbReference type="Pfam" id="PF00149"/>
    </source>
</evidence>
<reference evidence="3" key="1">
    <citation type="submission" date="2016-11" db="EMBL/GenBank/DDBJ databases">
        <authorList>
            <person name="Varghese N."/>
            <person name="Submissions S."/>
        </authorList>
    </citation>
    <scope>NUCLEOTIDE SEQUENCE [LARGE SCALE GENOMIC DNA]</scope>
    <source>
        <strain evidence="3">UWOS</strain>
    </source>
</reference>
<dbReference type="GO" id="GO:0016791">
    <property type="term" value="F:phosphatase activity"/>
    <property type="evidence" value="ECO:0007669"/>
    <property type="project" value="TreeGrafter"/>
</dbReference>
<dbReference type="Pfam" id="PF00149">
    <property type="entry name" value="Metallophos"/>
    <property type="match status" value="1"/>
</dbReference>
<dbReference type="Proteomes" id="UP000184275">
    <property type="component" value="Unassembled WGS sequence"/>
</dbReference>
<dbReference type="PANTHER" id="PTHR42850">
    <property type="entry name" value="METALLOPHOSPHOESTERASE"/>
    <property type="match status" value="1"/>
</dbReference>
<organism evidence="2 3">
    <name type="scientific">Fibrobacter intestinalis</name>
    <dbReference type="NCBI Taxonomy" id="28122"/>
    <lineage>
        <taxon>Bacteria</taxon>
        <taxon>Pseudomonadati</taxon>
        <taxon>Fibrobacterota</taxon>
        <taxon>Fibrobacteria</taxon>
        <taxon>Fibrobacterales</taxon>
        <taxon>Fibrobacteraceae</taxon>
        <taxon>Fibrobacter</taxon>
    </lineage>
</organism>
<dbReference type="EMBL" id="FRAW01000004">
    <property type="protein sequence ID" value="SHK36044.1"/>
    <property type="molecule type" value="Genomic_DNA"/>
</dbReference>
<dbReference type="Gene3D" id="3.60.21.10">
    <property type="match status" value="1"/>
</dbReference>
<keyword evidence="3" id="KW-1185">Reference proteome</keyword>
<dbReference type="RefSeq" id="WP_073302781.1">
    <property type="nucleotide sequence ID" value="NZ_FRAW01000004.1"/>
</dbReference>
<accession>A0A1M6RUD5</accession>
<dbReference type="AlphaFoldDB" id="A0A1M6RUD5"/>
<dbReference type="InterPro" id="IPR050126">
    <property type="entry name" value="Ap4A_hydrolase"/>
</dbReference>
<dbReference type="InterPro" id="IPR029052">
    <property type="entry name" value="Metallo-depent_PP-like"/>
</dbReference>
<gene>
    <name evidence="2" type="ORF">SAMN05720469_104114</name>
</gene>
<dbReference type="GO" id="GO:0005737">
    <property type="term" value="C:cytoplasm"/>
    <property type="evidence" value="ECO:0007669"/>
    <property type="project" value="TreeGrafter"/>
</dbReference>
<feature type="domain" description="Calcineurin-like phosphoesterase" evidence="1">
    <location>
        <begin position="3"/>
        <end position="142"/>
    </location>
</feature>
<name>A0A1M6RUD5_9BACT</name>